<organism evidence="2">
    <name type="scientific">Davidia involucrata</name>
    <name type="common">Dove tree</name>
    <dbReference type="NCBI Taxonomy" id="16924"/>
    <lineage>
        <taxon>Eukaryota</taxon>
        <taxon>Viridiplantae</taxon>
        <taxon>Streptophyta</taxon>
        <taxon>Embryophyta</taxon>
        <taxon>Tracheophyta</taxon>
        <taxon>Spermatophyta</taxon>
        <taxon>Magnoliopsida</taxon>
        <taxon>eudicotyledons</taxon>
        <taxon>Gunneridae</taxon>
        <taxon>Pentapetalae</taxon>
        <taxon>asterids</taxon>
        <taxon>Cornales</taxon>
        <taxon>Nyssaceae</taxon>
        <taxon>Davidia</taxon>
    </lineage>
</organism>
<sequence>MQVLQWLFKGAQEQPRETSPGNSTNKKETASDQKAKSKDIVLLNNHRVNQRLKREEESKLGCKNLYPFIILRRKDIEKTCFSSTLSLKRLGSFHRRQHYIHPMKMKKEDIAGGVLGINHKADSAEVLPISDTALSSSANVNDECGTVEKKDEPKGDKTRTISKMKELLRWAASAKSKKRGKYISPKVLHLRNRATLKAVSDDDQLRYDSPKISFRWDVERCSTSSSAYSAISMASSSKNDQTVNMPSLISTPIHDRDQCTSRTGNWITTDSEFVVLEL</sequence>
<evidence type="ECO:0000256" key="1">
    <source>
        <dbReference type="SAM" id="MobiDB-lite"/>
    </source>
</evidence>
<dbReference type="PANTHER" id="PTHR36038:SF3">
    <property type="entry name" value="OVATE FAMILY PROTEIN"/>
    <property type="match status" value="1"/>
</dbReference>
<name>A0A5B6YUU5_DAVIN</name>
<feature type="region of interest" description="Disordered" evidence="1">
    <location>
        <begin position="9"/>
        <end position="38"/>
    </location>
</feature>
<evidence type="ECO:0000313" key="2">
    <source>
        <dbReference type="EMBL" id="MPA35527.1"/>
    </source>
</evidence>
<dbReference type="EMBL" id="GHES01004968">
    <property type="protein sequence ID" value="MPA35527.1"/>
    <property type="molecule type" value="Transcribed_RNA"/>
</dbReference>
<protein>
    <submittedName>
        <fullName evidence="2">Uncharacterized protein</fullName>
    </submittedName>
</protein>
<proteinExistence type="predicted"/>
<accession>A0A5B6YUU5</accession>
<reference evidence="2" key="1">
    <citation type="submission" date="2019-08" db="EMBL/GenBank/DDBJ databases">
        <title>Reference gene set and small RNA set construction with multiple tissues from Davidia involucrata Baill.</title>
        <authorList>
            <person name="Yang H."/>
            <person name="Zhou C."/>
            <person name="Li G."/>
            <person name="Wang J."/>
            <person name="Gao P."/>
            <person name="Wang M."/>
            <person name="Wang R."/>
            <person name="Zhao Y."/>
        </authorList>
    </citation>
    <scope>NUCLEOTIDE SEQUENCE</scope>
    <source>
        <tissue evidence="2">Mixed with DoveR01_LX</tissue>
    </source>
</reference>
<dbReference type="PANTHER" id="PTHR36038">
    <property type="entry name" value="OS06G0102750 PROTEIN"/>
    <property type="match status" value="1"/>
</dbReference>
<dbReference type="AlphaFoldDB" id="A0A5B6YUU5"/>
<gene>
    <name evidence="2" type="ORF">Din_004968</name>
</gene>
<feature type="compositionally biased region" description="Basic and acidic residues" evidence="1">
    <location>
        <begin position="25"/>
        <end position="38"/>
    </location>
</feature>